<comment type="caution">
    <text evidence="3">The sequence shown here is derived from an EMBL/GenBank/DDBJ whole genome shotgun (WGS) entry which is preliminary data.</text>
</comment>
<keyword evidence="4" id="KW-1185">Reference proteome</keyword>
<evidence type="ECO:0000256" key="1">
    <source>
        <dbReference type="SAM" id="Coils"/>
    </source>
</evidence>
<reference evidence="3 4" key="1">
    <citation type="submission" date="2024-10" db="EMBL/GenBank/DDBJ databases">
        <title>Updated reference genomes for cyclostephanoid diatoms.</title>
        <authorList>
            <person name="Roberts W.R."/>
            <person name="Alverson A.J."/>
        </authorList>
    </citation>
    <scope>NUCLEOTIDE SEQUENCE [LARGE SCALE GENOMIC DNA]</scope>
    <source>
        <strain evidence="3 4">AJA010-31</strain>
    </source>
</reference>
<organism evidence="3 4">
    <name type="scientific">Cyclotella atomus</name>
    <dbReference type="NCBI Taxonomy" id="382360"/>
    <lineage>
        <taxon>Eukaryota</taxon>
        <taxon>Sar</taxon>
        <taxon>Stramenopiles</taxon>
        <taxon>Ochrophyta</taxon>
        <taxon>Bacillariophyta</taxon>
        <taxon>Coscinodiscophyceae</taxon>
        <taxon>Thalassiosirophycidae</taxon>
        <taxon>Stephanodiscales</taxon>
        <taxon>Stephanodiscaceae</taxon>
        <taxon>Cyclotella</taxon>
    </lineage>
</organism>
<dbReference type="EMBL" id="JALLPJ020000663">
    <property type="protein sequence ID" value="KAL3786160.1"/>
    <property type="molecule type" value="Genomic_DNA"/>
</dbReference>
<evidence type="ECO:0000313" key="3">
    <source>
        <dbReference type="EMBL" id="KAL3786160.1"/>
    </source>
</evidence>
<name>A0ABD3PDI1_9STRA</name>
<protein>
    <submittedName>
        <fullName evidence="3">Uncharacterized protein</fullName>
    </submittedName>
</protein>
<accession>A0ABD3PDI1</accession>
<evidence type="ECO:0000313" key="4">
    <source>
        <dbReference type="Proteomes" id="UP001530400"/>
    </source>
</evidence>
<feature type="region of interest" description="Disordered" evidence="2">
    <location>
        <begin position="91"/>
        <end position="121"/>
    </location>
</feature>
<sequence>MNLWGKALKKEEAARAKALEKEEAARAKALKKEEEAARFKAFKAKIEAMGKNTVDRINLLLASCQSPTPHDLSNPGFAYLWGKEMEKFQIKSRGRKRKHKMQRELNWRRSGNGKNTRRSRKRNGLHKGFCLIIRCSYTPV</sequence>
<keyword evidence="1" id="KW-0175">Coiled coil</keyword>
<feature type="compositionally biased region" description="Basic residues" evidence="2">
    <location>
        <begin position="91"/>
        <end position="101"/>
    </location>
</feature>
<dbReference type="AlphaFoldDB" id="A0ABD3PDI1"/>
<dbReference type="Proteomes" id="UP001530400">
    <property type="component" value="Unassembled WGS sequence"/>
</dbReference>
<feature type="coiled-coil region" evidence="1">
    <location>
        <begin position="8"/>
        <end position="37"/>
    </location>
</feature>
<evidence type="ECO:0000256" key="2">
    <source>
        <dbReference type="SAM" id="MobiDB-lite"/>
    </source>
</evidence>
<proteinExistence type="predicted"/>
<gene>
    <name evidence="3" type="ORF">ACHAWO_010572</name>
</gene>